<dbReference type="AlphaFoldDB" id="A0A5J5F4S3"/>
<name>A0A5J5F4S3_9PEZI</name>
<dbReference type="Proteomes" id="UP000326924">
    <property type="component" value="Unassembled WGS sequence"/>
</dbReference>
<gene>
    <name evidence="2" type="ORF">FN846DRAFT_427143</name>
</gene>
<feature type="compositionally biased region" description="Low complexity" evidence="1">
    <location>
        <begin position="42"/>
        <end position="55"/>
    </location>
</feature>
<feature type="compositionally biased region" description="Low complexity" evidence="1">
    <location>
        <begin position="269"/>
        <end position="303"/>
    </location>
</feature>
<evidence type="ECO:0000313" key="2">
    <source>
        <dbReference type="EMBL" id="KAA8911491.1"/>
    </source>
</evidence>
<feature type="compositionally biased region" description="Polar residues" evidence="1">
    <location>
        <begin position="94"/>
        <end position="108"/>
    </location>
</feature>
<evidence type="ECO:0000313" key="3">
    <source>
        <dbReference type="Proteomes" id="UP000326924"/>
    </source>
</evidence>
<accession>A0A5J5F4S3</accession>
<feature type="compositionally biased region" description="Low complexity" evidence="1">
    <location>
        <begin position="148"/>
        <end position="176"/>
    </location>
</feature>
<reference evidence="2 3" key="1">
    <citation type="submission" date="2019-09" db="EMBL/GenBank/DDBJ databases">
        <title>Draft genome of the ectomycorrhizal ascomycete Sphaerosporella brunnea.</title>
        <authorList>
            <consortium name="DOE Joint Genome Institute"/>
            <person name="Benucci G.M."/>
            <person name="Marozzi G."/>
            <person name="Antonielli L."/>
            <person name="Sanchez S."/>
            <person name="Marco P."/>
            <person name="Wang X."/>
            <person name="Falini L.B."/>
            <person name="Barry K."/>
            <person name="Haridas S."/>
            <person name="Lipzen A."/>
            <person name="Labutti K."/>
            <person name="Grigoriev I.V."/>
            <person name="Murat C."/>
            <person name="Martin F."/>
            <person name="Albertini E."/>
            <person name="Donnini D."/>
            <person name="Bonito G."/>
        </authorList>
    </citation>
    <scope>NUCLEOTIDE SEQUENCE [LARGE SCALE GENOMIC DNA]</scope>
    <source>
        <strain evidence="2 3">Sb_GMNB300</strain>
    </source>
</reference>
<feature type="compositionally biased region" description="Pro residues" evidence="1">
    <location>
        <begin position="259"/>
        <end position="268"/>
    </location>
</feature>
<sequence>MSTSTDSYQPYVEDYDSVISEVVPLTRRQPVRGKSGLSNEMSSSYDGVSDSGYSSTNAGTPNNETPPLKSTTPAPINTPSPKVQKDAFKRASTPGIQRPSSKAFNRTASPAVPRNIPGAKPRERSPTMPSTGGADECDCADCKKDVASKGSPSSPSVLSSGVSGSYHGSYSHSPSSWTGYQYPPCRYDGYDSGLMESPREEKKKSSMPPPPRPSSTFSGATSSSYSAAYGNYFAHSASPAPAPPTPSSTCPPTAFSAYAPPPLNPSSPGPTAYSHYGPSSSMPPYGSPYDGYSASPSSSYPDSYMPPPPSLGSGRESSSKRRNSMRAQANSGAAYEFDDHIPQRRSSRAGERPPSWLPSHRDLDGIDRSLSVPPGTSVPPEAIRRKTTTPGPAPRRRESAHAQGTSGRLSLGPSALSRAMESCAISDDPPVRSHSRSHSDYYSHGHSHQLARRDPGTLMHPVDFSSSRSHGIHPDELVQMSLPDSDGDTFTMRYPAGIPVKLQLNGGTHKTISLGPKKKGDIEQSVAYRYVQQRQQQVHAQLQYGAKTAAGDYAHRPSRRATMSGSAAY</sequence>
<dbReference type="OrthoDB" id="5407458at2759"/>
<dbReference type="EMBL" id="VXIS01000035">
    <property type="protein sequence ID" value="KAA8911491.1"/>
    <property type="molecule type" value="Genomic_DNA"/>
</dbReference>
<feature type="compositionally biased region" description="Polar residues" evidence="1">
    <location>
        <begin position="56"/>
        <end position="81"/>
    </location>
</feature>
<feature type="compositionally biased region" description="Low complexity" evidence="1">
    <location>
        <begin position="247"/>
        <end position="258"/>
    </location>
</feature>
<protein>
    <submittedName>
        <fullName evidence="2">Uncharacterized protein</fullName>
    </submittedName>
</protein>
<comment type="caution">
    <text evidence="2">The sequence shown here is derived from an EMBL/GenBank/DDBJ whole genome shotgun (WGS) entry which is preliminary data.</text>
</comment>
<feature type="region of interest" description="Disordered" evidence="1">
    <location>
        <begin position="20"/>
        <end position="222"/>
    </location>
</feature>
<evidence type="ECO:0000256" key="1">
    <source>
        <dbReference type="SAM" id="MobiDB-lite"/>
    </source>
</evidence>
<organism evidence="2 3">
    <name type="scientific">Sphaerosporella brunnea</name>
    <dbReference type="NCBI Taxonomy" id="1250544"/>
    <lineage>
        <taxon>Eukaryota</taxon>
        <taxon>Fungi</taxon>
        <taxon>Dikarya</taxon>
        <taxon>Ascomycota</taxon>
        <taxon>Pezizomycotina</taxon>
        <taxon>Pezizomycetes</taxon>
        <taxon>Pezizales</taxon>
        <taxon>Pyronemataceae</taxon>
        <taxon>Sphaerosporella</taxon>
    </lineage>
</organism>
<dbReference type="InParanoid" id="A0A5J5F4S3"/>
<feature type="region of interest" description="Disordered" evidence="1">
    <location>
        <begin position="236"/>
        <end position="456"/>
    </location>
</feature>
<proteinExistence type="predicted"/>
<keyword evidence="3" id="KW-1185">Reference proteome</keyword>